<evidence type="ECO:0000313" key="3">
    <source>
        <dbReference type="Proteomes" id="UP000541033"/>
    </source>
</evidence>
<comment type="caution">
    <text evidence="2">The sequence shown here is derived from an EMBL/GenBank/DDBJ whole genome shotgun (WGS) entry which is preliminary data.</text>
</comment>
<name>A0A7X5R137_9MICO</name>
<keyword evidence="1" id="KW-1133">Transmembrane helix</keyword>
<evidence type="ECO:0000256" key="1">
    <source>
        <dbReference type="SAM" id="Phobius"/>
    </source>
</evidence>
<keyword evidence="1" id="KW-0812">Transmembrane</keyword>
<reference evidence="2 3" key="1">
    <citation type="submission" date="2020-02" db="EMBL/GenBank/DDBJ databases">
        <title>Sequencing the genomes of 1000 actinobacteria strains.</title>
        <authorList>
            <person name="Klenk H.-P."/>
        </authorList>
    </citation>
    <scope>NUCLEOTIDE SEQUENCE [LARGE SCALE GENOMIC DNA]</scope>
    <source>
        <strain evidence="2 3">DSM 27960</strain>
    </source>
</reference>
<accession>A0A7X5R137</accession>
<dbReference type="RefSeq" id="WP_167149441.1">
    <property type="nucleotide sequence ID" value="NZ_JAAMOX010000001.1"/>
</dbReference>
<organism evidence="2 3">
    <name type="scientific">Lysinibacter cavernae</name>
    <dbReference type="NCBI Taxonomy" id="1640652"/>
    <lineage>
        <taxon>Bacteria</taxon>
        <taxon>Bacillati</taxon>
        <taxon>Actinomycetota</taxon>
        <taxon>Actinomycetes</taxon>
        <taxon>Micrococcales</taxon>
        <taxon>Microbacteriaceae</taxon>
        <taxon>Lysinibacter</taxon>
    </lineage>
</organism>
<proteinExistence type="predicted"/>
<dbReference type="AlphaFoldDB" id="A0A7X5R137"/>
<keyword evidence="1" id="KW-0472">Membrane</keyword>
<feature type="transmembrane region" description="Helical" evidence="1">
    <location>
        <begin position="58"/>
        <end position="80"/>
    </location>
</feature>
<keyword evidence="3" id="KW-1185">Reference proteome</keyword>
<feature type="transmembrane region" description="Helical" evidence="1">
    <location>
        <begin position="31"/>
        <end position="52"/>
    </location>
</feature>
<sequence>MNDQTIFYNETRPSWSDAIAVSRLGSGFRSLILVSIIAGCIAIFALLLPLAADRPLTASSFAVPGFIALILLILWGAVIVKLRMAAKRYESQPAGVWRVTGTQVQFTQGGTSITFTLSEMTTMAVFRGFVLASFNRGQYAAIPESGLVRAIDGQPAAPGELASMFRRFAPEVPPKAVLRAVKGQ</sequence>
<protein>
    <recommendedName>
        <fullName evidence="4">YcxB family protein</fullName>
    </recommendedName>
</protein>
<dbReference type="Proteomes" id="UP000541033">
    <property type="component" value="Unassembled WGS sequence"/>
</dbReference>
<gene>
    <name evidence="2" type="ORF">FHX76_001519</name>
</gene>
<evidence type="ECO:0008006" key="4">
    <source>
        <dbReference type="Google" id="ProtNLM"/>
    </source>
</evidence>
<dbReference type="EMBL" id="JAAMOX010000001">
    <property type="protein sequence ID" value="NIH53651.1"/>
    <property type="molecule type" value="Genomic_DNA"/>
</dbReference>
<evidence type="ECO:0000313" key="2">
    <source>
        <dbReference type="EMBL" id="NIH53651.1"/>
    </source>
</evidence>